<name>A0A7S7LTA4_9BACT</name>
<proteinExistence type="predicted"/>
<dbReference type="Proteomes" id="UP000593994">
    <property type="component" value="Chromosome"/>
</dbReference>
<gene>
    <name evidence="2" type="ORF">HUE88_07110</name>
</gene>
<organism evidence="2 3">
    <name type="scientific">Candidatus Sulfurimonas baltica</name>
    <dbReference type="NCBI Taxonomy" id="2740404"/>
    <lineage>
        <taxon>Bacteria</taxon>
        <taxon>Pseudomonadati</taxon>
        <taxon>Campylobacterota</taxon>
        <taxon>Epsilonproteobacteria</taxon>
        <taxon>Campylobacterales</taxon>
        <taxon>Sulfurimonadaceae</taxon>
        <taxon>Sulfurimonas</taxon>
    </lineage>
</organism>
<dbReference type="EMBL" id="CP054492">
    <property type="protein sequence ID" value="QOY50917.1"/>
    <property type="molecule type" value="Genomic_DNA"/>
</dbReference>
<reference evidence="2 3" key="1">
    <citation type="submission" date="2020-05" db="EMBL/GenBank/DDBJ databases">
        <title>Sulfurimonas marisnigri, sp. nov., and Sulfurimonas baltica, sp. nov., manganese oxide reducing chemolithoautotrophs of the class Epsilonproteobacteria isolated from the pelagic redoxclines of the Black and Baltic Seas and emended description of the genus Sulfurimonas.</title>
        <authorList>
            <person name="Henkel J.V."/>
            <person name="Laudan C."/>
            <person name="Werner J."/>
            <person name="Neu T."/>
            <person name="Plewe S."/>
            <person name="Sproer C."/>
            <person name="Bunk B."/>
            <person name="Schulz-Vogt H.N."/>
        </authorList>
    </citation>
    <scope>NUCLEOTIDE SEQUENCE [LARGE SCALE GENOMIC DNA]</scope>
    <source>
        <strain evidence="2 3">GD2</strain>
    </source>
</reference>
<protein>
    <submittedName>
        <fullName evidence="2">Uncharacterized protein</fullName>
    </submittedName>
</protein>
<sequence length="54" mass="6263">MQTYSNDKNIKESNRLIRKAKKSKVPLSKSQAEFIQNTRTTSFLDAIFSMPVRD</sequence>
<dbReference type="KEGG" id="sbal:HUE88_07110"/>
<dbReference type="AlphaFoldDB" id="A0A7S7LTA4"/>
<dbReference type="RefSeq" id="WP_194368037.1">
    <property type="nucleotide sequence ID" value="NZ_CP054492.1"/>
</dbReference>
<feature type="region of interest" description="Disordered" evidence="1">
    <location>
        <begin position="1"/>
        <end position="22"/>
    </location>
</feature>
<evidence type="ECO:0000256" key="1">
    <source>
        <dbReference type="SAM" id="MobiDB-lite"/>
    </source>
</evidence>
<keyword evidence="3" id="KW-1185">Reference proteome</keyword>
<accession>A0A7S7LTA4</accession>
<evidence type="ECO:0000313" key="3">
    <source>
        <dbReference type="Proteomes" id="UP000593994"/>
    </source>
</evidence>
<evidence type="ECO:0000313" key="2">
    <source>
        <dbReference type="EMBL" id="QOY50917.1"/>
    </source>
</evidence>